<feature type="domain" description="F-box" evidence="1">
    <location>
        <begin position="4"/>
        <end position="58"/>
    </location>
</feature>
<evidence type="ECO:0000259" key="1">
    <source>
        <dbReference type="PROSITE" id="PS50181"/>
    </source>
</evidence>
<dbReference type="RefSeq" id="XP_053586459.1">
    <property type="nucleotide sequence ID" value="XM_053726882.1"/>
</dbReference>
<dbReference type="PANTHER" id="PTHR22899">
    <property type="entry name" value="CYCLIN-RELATED F-BOX FAMILY"/>
    <property type="match status" value="1"/>
</dbReference>
<dbReference type="InterPro" id="IPR012885">
    <property type="entry name" value="F-box_Sdz-33"/>
</dbReference>
<dbReference type="CTD" id="9806404"/>
<evidence type="ECO:0000313" key="2">
    <source>
        <dbReference type="EMBL" id="KAF1760302.1"/>
    </source>
</evidence>
<sequence length="325" mass="37860">MKPTFPLLRLPDNVIIKVLENLRLRQLFFISLLSTNVKNHVTSLGLRVDCVNIFISRMIRLVVFIGRTYFHFIIYNDSNDQNAGALPADITLPVAPGYLRNQDPIIQLTTPLFNFSKWLNHIRTVFCYNKPPNLIFDQGCERFELRSLKASIRNVDLLVVFIQSPDIQYKNILKFFNAPNKMYLQTNPFEDTCQIQQIFIQNFQSLAFHDVYSLDDMLLINSEKVEFSRPISQKQFNQFLKHWIRGSNPRLQRISLKINLTDFARGEVYLKGIKCMEMSEEAKNEICHNHRLSNVNMVQIRRNDGTTAVIATKNLDGRLSMFIIP</sequence>
<accession>A0A6A5H1G5</accession>
<dbReference type="Pfam" id="PF07735">
    <property type="entry name" value="FBA_2"/>
    <property type="match status" value="1"/>
</dbReference>
<dbReference type="GeneID" id="9806404"/>
<dbReference type="Pfam" id="PF00646">
    <property type="entry name" value="F-box"/>
    <property type="match status" value="1"/>
</dbReference>
<name>A0A6A5H1G5_CAERE</name>
<evidence type="ECO:0000313" key="3">
    <source>
        <dbReference type="Proteomes" id="UP000483820"/>
    </source>
</evidence>
<dbReference type="EMBL" id="WUAV01000003">
    <property type="protein sequence ID" value="KAF1760302.1"/>
    <property type="molecule type" value="Genomic_DNA"/>
</dbReference>
<dbReference type="InterPro" id="IPR053222">
    <property type="entry name" value="Zygotic_Embryogenesis-Asso"/>
</dbReference>
<dbReference type="InterPro" id="IPR001810">
    <property type="entry name" value="F-box_dom"/>
</dbReference>
<organism evidence="2 3">
    <name type="scientific">Caenorhabditis remanei</name>
    <name type="common">Caenorhabditis vulgaris</name>
    <dbReference type="NCBI Taxonomy" id="31234"/>
    <lineage>
        <taxon>Eukaryota</taxon>
        <taxon>Metazoa</taxon>
        <taxon>Ecdysozoa</taxon>
        <taxon>Nematoda</taxon>
        <taxon>Chromadorea</taxon>
        <taxon>Rhabditida</taxon>
        <taxon>Rhabditina</taxon>
        <taxon>Rhabditomorpha</taxon>
        <taxon>Rhabditoidea</taxon>
        <taxon>Rhabditidae</taxon>
        <taxon>Peloderinae</taxon>
        <taxon>Caenorhabditis</taxon>
    </lineage>
</organism>
<dbReference type="AlphaFoldDB" id="A0A6A5H1G5"/>
<proteinExistence type="predicted"/>
<dbReference type="PANTHER" id="PTHR22899:SF0">
    <property type="entry name" value="F-BOX ASSOCIATED DOMAIN-CONTAINING PROTEIN-RELATED"/>
    <property type="match status" value="1"/>
</dbReference>
<reference evidence="2 3" key="1">
    <citation type="submission" date="2019-12" db="EMBL/GenBank/DDBJ databases">
        <title>Chromosome-level assembly of the Caenorhabditis remanei genome.</title>
        <authorList>
            <person name="Teterina A.A."/>
            <person name="Willis J.H."/>
            <person name="Phillips P.C."/>
        </authorList>
    </citation>
    <scope>NUCLEOTIDE SEQUENCE [LARGE SCALE GENOMIC DNA]</scope>
    <source>
        <strain evidence="2 3">PX506</strain>
        <tissue evidence="2">Whole organism</tissue>
    </source>
</reference>
<comment type="caution">
    <text evidence="2">The sequence shown here is derived from an EMBL/GenBank/DDBJ whole genome shotgun (WGS) entry which is preliminary data.</text>
</comment>
<dbReference type="Proteomes" id="UP000483820">
    <property type="component" value="Chromosome III"/>
</dbReference>
<dbReference type="KEGG" id="crq:GCK72_008549"/>
<protein>
    <recommendedName>
        <fullName evidence="1">F-box domain-containing protein</fullName>
    </recommendedName>
</protein>
<gene>
    <name evidence="2" type="ORF">GCK72_008549</name>
</gene>
<dbReference type="PROSITE" id="PS50181">
    <property type="entry name" value="FBOX"/>
    <property type="match status" value="1"/>
</dbReference>